<accession>A0A8H7AM84</accession>
<protein>
    <submittedName>
        <fullName evidence="1">Uncharacterized protein</fullName>
    </submittedName>
</protein>
<proteinExistence type="predicted"/>
<sequence>MRGEDIAIETFSKVLDHVISLGFAVNEHVEIEIFLDLNHVLDLLLDELFVLFSSDFTLCELVALHADLRRC</sequence>
<comment type="caution">
    <text evidence="1">The sequence shown here is derived from an EMBL/GenBank/DDBJ whole genome shotgun (WGS) entry which is preliminary data.</text>
</comment>
<organism evidence="1 2">
    <name type="scientific">Endocarpon pusillum</name>
    <dbReference type="NCBI Taxonomy" id="364733"/>
    <lineage>
        <taxon>Eukaryota</taxon>
        <taxon>Fungi</taxon>
        <taxon>Dikarya</taxon>
        <taxon>Ascomycota</taxon>
        <taxon>Pezizomycotina</taxon>
        <taxon>Eurotiomycetes</taxon>
        <taxon>Chaetothyriomycetidae</taxon>
        <taxon>Verrucariales</taxon>
        <taxon>Verrucariaceae</taxon>
        <taxon>Endocarpon</taxon>
    </lineage>
</organism>
<evidence type="ECO:0000313" key="1">
    <source>
        <dbReference type="EMBL" id="KAF7511653.1"/>
    </source>
</evidence>
<keyword evidence="2" id="KW-1185">Reference proteome</keyword>
<dbReference type="EMBL" id="JAACFV010000018">
    <property type="protein sequence ID" value="KAF7511653.1"/>
    <property type="molecule type" value="Genomic_DNA"/>
</dbReference>
<dbReference type="Proteomes" id="UP000606974">
    <property type="component" value="Unassembled WGS sequence"/>
</dbReference>
<evidence type="ECO:0000313" key="2">
    <source>
        <dbReference type="Proteomes" id="UP000606974"/>
    </source>
</evidence>
<reference evidence="1" key="1">
    <citation type="submission" date="2020-02" db="EMBL/GenBank/DDBJ databases">
        <authorList>
            <person name="Palmer J.M."/>
        </authorList>
    </citation>
    <scope>NUCLEOTIDE SEQUENCE</scope>
    <source>
        <strain evidence="1">EPUS1.4</strain>
        <tissue evidence="1">Thallus</tissue>
    </source>
</reference>
<gene>
    <name evidence="1" type="ORF">GJ744_003816</name>
</gene>
<dbReference type="AlphaFoldDB" id="A0A8H7AM84"/>
<name>A0A8H7AM84_9EURO</name>